<evidence type="ECO:0000256" key="11">
    <source>
        <dbReference type="SAM" id="Coils"/>
    </source>
</evidence>
<feature type="disulfide bond" evidence="10">
    <location>
        <begin position="2062"/>
        <end position="2071"/>
    </location>
</feature>
<feature type="disulfide bond" evidence="10">
    <location>
        <begin position="631"/>
        <end position="648"/>
    </location>
</feature>
<dbReference type="CDD" id="cd00110">
    <property type="entry name" value="LamG"/>
    <property type="match status" value="5"/>
</dbReference>
<feature type="disulfide bond" evidence="10">
    <location>
        <begin position="2298"/>
        <end position="2310"/>
    </location>
</feature>
<reference evidence="18" key="1">
    <citation type="submission" date="2022-11" db="UniProtKB">
        <authorList>
            <consortium name="WormBaseParasite"/>
        </authorList>
    </citation>
    <scope>IDENTIFICATION</scope>
</reference>
<dbReference type="Pfam" id="PF00052">
    <property type="entry name" value="Laminin_B"/>
    <property type="match status" value="1"/>
</dbReference>
<accession>A0A914KZ78</accession>
<feature type="domain" description="Laminin G" evidence="13">
    <location>
        <begin position="2916"/>
        <end position="3107"/>
    </location>
</feature>
<dbReference type="PANTHER" id="PTHR10574:SF406">
    <property type="entry name" value="LAMININ SUBUNIT ALPHA 5"/>
    <property type="match status" value="1"/>
</dbReference>
<dbReference type="FunFam" id="2.10.25.10:FF:000090">
    <property type="entry name" value="laminin subunit alpha"/>
    <property type="match status" value="1"/>
</dbReference>
<sequence length="3911" mass="435367">MKWKIFQINWPLILFIFQFFLTANGQWNSSAGPLSPIAFNLATGRRITASSTCGEVNGRPTREIYCTIAGASPYSPYNQYTFTTILDERRNKYREMRAEAGSFIQDGQNCDFCEANTSSAHPASNMVDGTPLWWQSPPLSRGNIYAQVNITIYLEQPFYVSYVWVQMANSPRPATWVLERSADFGITWHPWQYFASSPAECSRLFGLAFLRPIMEDDDVICTSEFSKTDPMDNGEIMLNLLEGRPSKNNFGGSKKLQDFVLATNVRLRLLRPRTLQGYLMDLHGTQDQTQDVTVTRRYYYGIKEIYMVGKCICNGHSEHCEPFDPARPNLWLCRCDHNTEGDNCQRCKPGFEQKRWRQSHDDDQFVCEPCNCHGHTNDCVYEEELDLQRKSLDINGKLEGGGRCLNCQHNTKGINCNECVKGYFRPTGKNWNEIDVCQPCICDPLKHGGSCAEETGQCECLPQFTGPNCDQCAAGYFHPPECRPCECNVNGTVDRQCLPDTPSGQCPCLPNFSGRLCEKCAPSFKNISAGCLNCDCDPIGSTSGECNSTTGQCQCKSSFGDIKCDKCAKGYYRNKETNDCIYCDCDPSGTEDEICDGSNGQCLCKPGFAGRRCDKCDDQFFGYPSCRECFCHEKGSKSLECDKITGECPCFANFTGRTCDKCSAGYYRFPDCLVCGCASAGSKGLTCDIEGQCYCKQNFQGKQCDQCLANFFNWPLCEACNCHPAGVVPQFAGCDKVPPGELCTCRKNVQGRTCSVCKPNHWDLQPHHPEGCIDCACNMTGTLSLSNDCDQLSGQCQCKRFVDGQKCDSCQEGFYNIRADSHVGCEPCNCDIGGAIGIGCNQITGQCRCRPRIGGLKCDRPVQDHFFPTLWHYKYEAEDGHLPDGKNVRYAINKEQFPDFSWRGFVVFSTIQEQINLDVIIRKSAVYKLLAHYRNPTEVDVELEAKFVPLQTQTSDSEQTAKVILPPSGELPQNAFIQSKPDQRPFVLNPGRWQLQLSAHKRLFLDYIVLVPSEYYSGSQLSEHILEPCKAGQTQNCIDLLYPPMPIVATVRADTGITKFEELVPGTDRVQTILSHSPDSLLPQKVGQGALVKTEDQSKEIRVGITVPEDGIYLLIADYHSQEPNSVPVRIKVEQGQKPGEETPLVASPSTMADGLLLINHCPYGFFCRELMSSDGRPAMLGLHKSPPDAQVILSVQPGREFSLGAFTLVKEEKWHGDLLKQKSYCVRKGEKCIAQQFPQPPKSIRTEAESGTNFNSSMSADKLPFQIAGEPAEVRLMSLDTVQSTLEIEGFVDSPGQYVFVVHYYSPDNPPVFTDVLVQNDFADAMFHYCPSISGCRTIIVDRKTGLQQFRIEDKYLLTFYANNTFQKGPIYIDYILPVPFESFADSVLKPLPLGLADEFVEECAAENFGNRPENVSDYCRSKIFSITSEFIGAAMACDCNPQGSLDFACADYGGQCKCKPNVIGRSCERCAPGYYNFPDCLKCKCGTKQQCDERTGQCFCPRYVEGLACDRCVQYAYGFDPLIGCQLCGCSVNGSAGAEKKCDPLSGQCLCKDNVGGRRCEKCLQGYWAFPECRECDCQQSGTTDDVCDDRTSRCLCKKNLLSGGRCDRCRPGTFDLRKSDPDGCSECFCFRVTDRCRSSNWPVRGLRVSDKDWKVDDPNGTVLSDEFGRIIYEAGKELNEGEKEEKQTSVYFEVDLQPGVDYTRMYGLHLSFAISSFPRDDRPRPNMKADVRLVSYWAFPECRECDCQQSGTTDDVCDDRTSRCLCKKNLLSGGRCDRCRPGTFDLRKSDPDGCSECFCFRVTDRCRSSNWPIRGLRVSDKDWKVDDPNGTVLSDEFGRIIYEAGKEFNEGEKEEKQTSVYFEVDLQPGVDYTRMYGLHLSFAISSFPRDDRPRPNMKADVRLIAGNTVLEYWATEQPRNASQRFNVVVTLFPEFWLELQGVPANRAQLMLALLRLQRIQVKASYYERPSKAILEHFQLEMADTGAPTTDENGIDRPMASSVELCECPSAYSGPSCQECAPGYYRLPIQSGQLLGSCVPCKCNGHSGSCDPSTGVCLNCQHNTEGEHCEYCREGFYGNATTGSAAACLRCPCPHPIQSNNFARSCSVSELGILERCECHKGYVGDRCEMCDTGYFGNPIIPNGGCENCDCNVNNDLKNPAACHPQTGDCALCENNTDGRHCEICAQWFWGDAVSAKNCTKCECHQCGSSVCDHYTGKCQCHPLVEGIRCDRCVENAWGIDSCRGCQPCNCGLAASNSQCDLKTGQCACMPGAAGQFCERCDHGFWHYSSQGCQKCDCEADLSMGTVCDVNTGQCHCQEGATGSRCDKCLTNYLRVPGYGCRLCDECVYALAQETDQMELNVAHLRSLLSNVSSETLTGARLNRIQKQIGELEPALESVIASNSPEAEEISSQIAPKARSLNEAASAAAIRSQRATEQLSTLDKRLDKSYEQLGEIRTNAQQLLEMTRLTIDKIGKLGRRFETQAPLDINREELRNQSEAKLKMIRKVDGGIEEALSEARKHLTNVMATQERIGELKGRNDELSNKIGEERGRLEKLNEWREAFEDELKTVKSSLADIKNSLDSRSMFSLRALIDGIEKDAKALERSSSEQESHLGNVTNLLEEITNQRAIIDQLLSELSELKNQLPPIDDSTFRIRRETERAIKQKLQHKVAQLEIEAQKVVAIYDAARLDAKKAMEAANIYKEVIEGMKQARIQSLDAENRMREAGELIRSQNGSAKEARNKSKILKERSSLNTEALGEAKARVDALTKREEQLAPLITKIRNDLSEISQQSLKGGDENQLDIDTIRDKADQSHQKIEPLNESFQKMGKQLDDVDKKVRELVDSSGKAFEDTATARNQIQQVIKSMPELKEEWEDSQKRIEQTIANVKETRSKLALLKEKVILARDKANRVKLGAHFERGSYLELPLPQTSDDFAEVTDVRFFFRTRERNGFLFFLGSSNAQLAGEFLGIELENERPKMTLNLGGKAANLSHLSTPVSDMKWRELVVQRRGKRALIKLSKPGGNVEDGPDEEKNIELIGGKSILNFFDDLRHLFVGGIPPNFLLPSALQQRHFTGDLDKLSVNGELIGFWNSEKSHGVSGSEMRQLPDSEKIAENEVTFNGRGYLQMDVGPWNPRKRTAIILSFLSYSPDGLLFFVGKDRDQLVLELVGGRVSLLFDLGSGPAKLVSNEEKYNDGKWHLVEVDRNEKTAKLQVDGSDKIEGESPGSLFEMSVSDSFFLGGLPTTIETTRFAVHPFRGCIRNLKLDSDYISLARPKASKGVQSSCVNRDVRVGTLLSERSFAQFTGLSLDGQLELCFRFRPSISINSQQEVHLLSVMVNNDQEELLRVHLEEGGRFLAIRPNGDDTGLIKTELSHRLAGGWHLLCVHRNSKIMHVFVDDAIDEQTQAPIEGIDLLNSKDVLLGFGRLESSPSFVGCIGDILFGGQLLSLSQSSANELTLSGCSIAGLSEFTSSIDESMPDLPLPAVNAERQIQEEKKTGEILNESKIISSTIPSAKVRPEGECALPLKPHGEREDSSGLRFGLSPNTRLEFDVGEITGSDLVFTVELRATAANGIIMFVTDERHSQFVAIYLLNGKPAFSSKSSSFGQLTITSSQSLLDGEWHSIRVQREGLASALYIDGQLNVQNRSEELLTNSINNNLLNLQSPLFIGGLPIELIPFSARFLFGVKSEFGGCLRNYAFNDRQLEELPLIKESGTVPCSQFKEPGLFFGKEGGYAILDRQLVVGTSFSLELELKPRTKNAVIVSVGVLDFLSLQLLNGSVKFSVDNGNGVESVLYEPPIGTSLCDGHWHQVKIYKKKKLLTLNVDGKSSLRVLGKKSASETSTHDPLYLGGVPRDVKLKGLDTQEPYVGCIRVIFLGKKNRRRNVPDEVAQELELFGSVDRNYCPLN</sequence>
<evidence type="ECO:0000256" key="10">
    <source>
        <dbReference type="PROSITE-ProRule" id="PRU00460"/>
    </source>
</evidence>
<dbReference type="PROSITE" id="PS51117">
    <property type="entry name" value="LAMININ_NTER"/>
    <property type="match status" value="1"/>
</dbReference>
<keyword evidence="8" id="KW-0325">Glycoprotein</keyword>
<dbReference type="PRINTS" id="PR00011">
    <property type="entry name" value="EGFLAMININ"/>
</dbReference>
<feature type="disulfide bond" evidence="10">
    <location>
        <begin position="2175"/>
        <end position="2184"/>
    </location>
</feature>
<organism evidence="17 18">
    <name type="scientific">Meloidogyne incognita</name>
    <name type="common">Southern root-knot nematode worm</name>
    <name type="synonym">Oxyuris incognita</name>
    <dbReference type="NCBI Taxonomy" id="6306"/>
    <lineage>
        <taxon>Eukaryota</taxon>
        <taxon>Metazoa</taxon>
        <taxon>Ecdysozoa</taxon>
        <taxon>Nematoda</taxon>
        <taxon>Chromadorea</taxon>
        <taxon>Rhabditida</taxon>
        <taxon>Tylenchina</taxon>
        <taxon>Tylenchomorpha</taxon>
        <taxon>Tylenchoidea</taxon>
        <taxon>Meloidogynidae</taxon>
        <taxon>Meloidogyninae</taxon>
        <taxon>Meloidogyne</taxon>
        <taxon>Meloidogyne incognita group</taxon>
    </lineage>
</organism>
<feature type="disulfide bond" evidence="10">
    <location>
        <begin position="2319"/>
        <end position="2328"/>
    </location>
</feature>
<dbReference type="PROSITE" id="PS50025">
    <property type="entry name" value="LAM_G_DOMAIN"/>
    <property type="match status" value="5"/>
</dbReference>
<feature type="disulfide bond" evidence="10">
    <location>
        <begin position="1553"/>
        <end position="1562"/>
    </location>
</feature>
<dbReference type="SMART" id="SM00136">
    <property type="entry name" value="LamNT"/>
    <property type="match status" value="1"/>
</dbReference>
<feature type="disulfide bond" evidence="10">
    <location>
        <begin position="585"/>
        <end position="602"/>
    </location>
</feature>
<dbReference type="SMART" id="SM00282">
    <property type="entry name" value="LamG"/>
    <property type="match status" value="5"/>
</dbReference>
<dbReference type="PROSITE" id="PS01248">
    <property type="entry name" value="EGF_LAM_1"/>
    <property type="match status" value="6"/>
</dbReference>
<feature type="domain" description="Laminin G" evidence="13">
    <location>
        <begin position="3728"/>
        <end position="3908"/>
    </location>
</feature>
<keyword evidence="9 10" id="KW-0424">Laminin EGF-like domain</keyword>
<keyword evidence="5" id="KW-0677">Repeat</keyword>
<keyword evidence="7 10" id="KW-1015">Disulfide bond</keyword>
<dbReference type="GO" id="GO:0040017">
    <property type="term" value="P:positive regulation of locomotion"/>
    <property type="evidence" value="ECO:0007669"/>
    <property type="project" value="UniProtKB-ARBA"/>
</dbReference>
<evidence type="ECO:0000256" key="7">
    <source>
        <dbReference type="ARBA" id="ARBA00023157"/>
    </source>
</evidence>
<evidence type="ECO:0000256" key="12">
    <source>
        <dbReference type="SAM" id="SignalP"/>
    </source>
</evidence>
<feature type="domain" description="Laminin EGF-like" evidence="14">
    <location>
        <begin position="485"/>
        <end position="533"/>
    </location>
</feature>
<feature type="disulfide bond" evidence="10">
    <location>
        <begin position="798"/>
        <end position="807"/>
    </location>
</feature>
<feature type="domain" description="Laminin EGF-like" evidence="14">
    <location>
        <begin position="2151"/>
        <end position="2203"/>
    </location>
</feature>
<keyword evidence="4 12" id="KW-0732">Signal</keyword>
<feature type="disulfide bond" evidence="10">
    <location>
        <begin position="1441"/>
        <end position="1458"/>
    </location>
</feature>
<feature type="disulfide bond" evidence="10">
    <location>
        <begin position="534"/>
        <end position="546"/>
    </location>
</feature>
<dbReference type="InterPro" id="IPR000742">
    <property type="entry name" value="EGF"/>
</dbReference>
<dbReference type="GO" id="GO:0005604">
    <property type="term" value="C:basement membrane"/>
    <property type="evidence" value="ECO:0007669"/>
    <property type="project" value="UniProtKB-SubCell"/>
</dbReference>
<proteinExistence type="predicted"/>
<dbReference type="InterPro" id="IPR000034">
    <property type="entry name" value="Laminin_IV"/>
</dbReference>
<dbReference type="FunFam" id="2.10.25.10:FF:000051">
    <property type="entry name" value="Laminin subunit alpha 4"/>
    <property type="match status" value="1"/>
</dbReference>
<feature type="domain" description="Laminin EGF-like" evidence="14">
    <location>
        <begin position="2298"/>
        <end position="2345"/>
    </location>
</feature>
<dbReference type="SUPFAM" id="SSF49899">
    <property type="entry name" value="Concanavalin A-like lectins/glucanases"/>
    <property type="match status" value="5"/>
</dbReference>
<dbReference type="Proteomes" id="UP000887563">
    <property type="component" value="Unplaced"/>
</dbReference>
<dbReference type="SMART" id="SM00180">
    <property type="entry name" value="EGF_Lam"/>
    <property type="match status" value="23"/>
</dbReference>
<dbReference type="WBParaSite" id="Minc3s00187g07105">
    <property type="protein sequence ID" value="Minc3s00187g07105"/>
    <property type="gene ID" value="Minc3s00187g07105"/>
</dbReference>
<evidence type="ECO:0000256" key="8">
    <source>
        <dbReference type="ARBA" id="ARBA00023180"/>
    </source>
</evidence>
<evidence type="ECO:0000259" key="15">
    <source>
        <dbReference type="PROSITE" id="PS51115"/>
    </source>
</evidence>
<feature type="domain" description="Laminin EGF-like" evidence="14">
    <location>
        <begin position="1530"/>
        <end position="1582"/>
    </location>
</feature>
<evidence type="ECO:0000256" key="9">
    <source>
        <dbReference type="ARBA" id="ARBA00023292"/>
    </source>
</evidence>
<dbReference type="FunFam" id="2.10.25.10:FF:000209">
    <property type="entry name" value="Laminin subunit alpha 5"/>
    <property type="match status" value="2"/>
</dbReference>
<dbReference type="PROSITE" id="PS50027">
    <property type="entry name" value="EGF_LAM_2"/>
    <property type="match status" value="15"/>
</dbReference>
<feature type="domain" description="Laminin G" evidence="13">
    <location>
        <begin position="3541"/>
        <end position="3722"/>
    </location>
</feature>
<feature type="disulfide bond" evidence="10">
    <location>
        <begin position="695"/>
        <end position="704"/>
    </location>
</feature>
<feature type="disulfide bond" evidence="10">
    <location>
        <begin position="604"/>
        <end position="613"/>
    </location>
</feature>
<name>A0A914KZ78_MELIC</name>
<dbReference type="Gene3D" id="2.10.25.10">
    <property type="entry name" value="Laminin"/>
    <property type="match status" value="22"/>
</dbReference>
<feature type="disulfide bond" evidence="10">
    <location>
        <begin position="2271"/>
        <end position="2280"/>
    </location>
</feature>
<protein>
    <submittedName>
        <fullName evidence="18">Uncharacterized protein</fullName>
    </submittedName>
</protein>
<comment type="caution">
    <text evidence="10">Lacks conserved residue(s) required for the propagation of feature annotation.</text>
</comment>
<feature type="domain" description="Laminin EGF-like" evidence="14">
    <location>
        <begin position="675"/>
        <end position="724"/>
    </location>
</feature>
<comment type="subcellular location">
    <subcellularLocation>
        <location evidence="1">Secreted</location>
        <location evidence="1">Extracellular space</location>
        <location evidence="1">Extracellular matrix</location>
        <location evidence="1">Basement membrane</location>
    </subcellularLocation>
</comment>
<feature type="disulfide bond" evidence="10">
    <location>
        <begin position="583"/>
        <end position="595"/>
    </location>
</feature>
<feature type="disulfide bond" evidence="10">
    <location>
        <begin position="485"/>
        <end position="497"/>
    </location>
</feature>
<feature type="coiled-coil region" evidence="11">
    <location>
        <begin position="2528"/>
        <end position="2583"/>
    </location>
</feature>
<feature type="disulfide bond" evidence="10">
    <location>
        <begin position="675"/>
        <end position="687"/>
    </location>
</feature>
<dbReference type="InterPro" id="IPR008211">
    <property type="entry name" value="Laminin_N"/>
</dbReference>
<feature type="domain" description="Laminin EGF-like" evidence="14">
    <location>
        <begin position="534"/>
        <end position="582"/>
    </location>
</feature>
<dbReference type="GO" id="GO:0009888">
    <property type="term" value="P:tissue development"/>
    <property type="evidence" value="ECO:0007669"/>
    <property type="project" value="TreeGrafter"/>
</dbReference>
<feature type="domain" description="Laminin EGF-like" evidence="14">
    <location>
        <begin position="2043"/>
        <end position="2092"/>
    </location>
</feature>
<dbReference type="SUPFAM" id="SSF57196">
    <property type="entry name" value="EGF/Laminin"/>
    <property type="match status" value="19"/>
</dbReference>
<evidence type="ECO:0000256" key="2">
    <source>
        <dbReference type="ARBA" id="ARBA00022525"/>
    </source>
</evidence>
<dbReference type="InterPro" id="IPR056863">
    <property type="entry name" value="LMN_ATRN_NET-like_EGF"/>
</dbReference>
<dbReference type="Gene3D" id="2.60.120.200">
    <property type="match status" value="5"/>
</dbReference>
<evidence type="ECO:0000256" key="3">
    <source>
        <dbReference type="ARBA" id="ARBA00022530"/>
    </source>
</evidence>
<feature type="domain" description="Laminin EGF-like" evidence="14">
    <location>
        <begin position="2204"/>
        <end position="2250"/>
    </location>
</feature>
<feature type="disulfide bond" evidence="10">
    <location>
        <begin position="1460"/>
        <end position="1469"/>
    </location>
</feature>
<feature type="disulfide bond" evidence="10">
    <location>
        <begin position="629"/>
        <end position="641"/>
    </location>
</feature>
<feature type="domain" description="Laminin EGF-like" evidence="14">
    <location>
        <begin position="1485"/>
        <end position="1529"/>
    </location>
</feature>
<dbReference type="InterPro" id="IPR001791">
    <property type="entry name" value="Laminin_G"/>
</dbReference>
<feature type="domain" description="Laminin EGF-like" evidence="14">
    <location>
        <begin position="2251"/>
        <end position="2297"/>
    </location>
</feature>
<dbReference type="Pfam" id="PF06009">
    <property type="entry name" value="Laminin_II"/>
    <property type="match status" value="1"/>
</dbReference>
<feature type="disulfide bond" evidence="10">
    <location>
        <begin position="1502"/>
        <end position="1511"/>
    </location>
</feature>
<evidence type="ECO:0000313" key="17">
    <source>
        <dbReference type="Proteomes" id="UP000887563"/>
    </source>
</evidence>
<dbReference type="GO" id="GO:0048468">
    <property type="term" value="P:cell development"/>
    <property type="evidence" value="ECO:0007669"/>
    <property type="project" value="UniProtKB-ARBA"/>
</dbReference>
<dbReference type="SMART" id="SM00281">
    <property type="entry name" value="LamB"/>
    <property type="match status" value="1"/>
</dbReference>
<keyword evidence="17" id="KW-1185">Reference proteome</keyword>
<feature type="coiled-coil region" evidence="11">
    <location>
        <begin position="2874"/>
        <end position="2904"/>
    </location>
</feature>
<dbReference type="Pfam" id="PF24973">
    <property type="entry name" value="EGF_LMN_ATRN"/>
    <property type="match status" value="1"/>
</dbReference>
<dbReference type="FunFam" id="2.10.25.10:FF:000407">
    <property type="entry name" value="Laminin subunit alpha-3"/>
    <property type="match status" value="2"/>
</dbReference>
<evidence type="ECO:0000313" key="18">
    <source>
        <dbReference type="WBParaSite" id="Minc3s00187g07105"/>
    </source>
</evidence>
<feature type="disulfide bond" evidence="10">
    <location>
        <begin position="2187"/>
        <end position="2201"/>
    </location>
</feature>
<dbReference type="Pfam" id="PF02210">
    <property type="entry name" value="Laminin_G_2"/>
    <property type="match status" value="4"/>
</dbReference>
<feature type="domain" description="Laminin EGF-like" evidence="14">
    <location>
        <begin position="583"/>
        <end position="628"/>
    </location>
</feature>
<dbReference type="FunFam" id="2.10.25.10:FF:000388">
    <property type="entry name" value="Laminin subunit alpha"/>
    <property type="match status" value="1"/>
</dbReference>
<dbReference type="Gene3D" id="2.60.120.260">
    <property type="entry name" value="Galactose-binding domain-like"/>
    <property type="match status" value="1"/>
</dbReference>
<feature type="domain" description="Laminin EGF-like" evidence="14">
    <location>
        <begin position="1439"/>
        <end position="1484"/>
    </location>
</feature>
<dbReference type="FunFam" id="2.10.25.10:FF:000069">
    <property type="entry name" value="Laminin subunit alpha 1"/>
    <property type="match status" value="1"/>
</dbReference>
<dbReference type="InterPro" id="IPR050440">
    <property type="entry name" value="Laminin/Netrin_ECM"/>
</dbReference>
<dbReference type="PROSITE" id="PS51115">
    <property type="entry name" value="LAMININ_IVA"/>
    <property type="match status" value="1"/>
</dbReference>
<feature type="disulfide bond" evidence="10">
    <location>
        <begin position="555"/>
        <end position="564"/>
    </location>
</feature>
<feature type="domain" description="Laminin EGF-like" evidence="14">
    <location>
        <begin position="440"/>
        <end position="484"/>
    </location>
</feature>
<dbReference type="FunFam" id="2.10.25.10:FF:000083">
    <property type="entry name" value="Laminin subunit alpha"/>
    <property type="match status" value="1"/>
</dbReference>
<dbReference type="GO" id="GO:0009887">
    <property type="term" value="P:animal organ morphogenesis"/>
    <property type="evidence" value="ECO:0007669"/>
    <property type="project" value="TreeGrafter"/>
</dbReference>
<evidence type="ECO:0000259" key="13">
    <source>
        <dbReference type="PROSITE" id="PS50025"/>
    </source>
</evidence>
<feature type="disulfide bond" evidence="10">
    <location>
        <begin position="2300"/>
        <end position="2317"/>
    </location>
</feature>
<dbReference type="Pfam" id="PF00055">
    <property type="entry name" value="Laminin_N"/>
    <property type="match status" value="1"/>
</dbReference>
<feature type="domain" description="Laminin N-terminal" evidence="16">
    <location>
        <begin position="30"/>
        <end position="310"/>
    </location>
</feature>
<dbReference type="PROSITE" id="PS00022">
    <property type="entry name" value="EGF_1"/>
    <property type="match status" value="2"/>
</dbReference>
<keyword evidence="11" id="KW-0175">Coiled coil</keyword>
<feature type="chain" id="PRO_5037045708" evidence="12">
    <location>
        <begin position="26"/>
        <end position="3911"/>
    </location>
</feature>
<dbReference type="FunFam" id="2.10.25.10:FF:000106">
    <property type="entry name" value="Heparan sulfate proteoglycan 2"/>
    <property type="match status" value="1"/>
</dbReference>
<feature type="domain" description="Laminin G" evidence="13">
    <location>
        <begin position="3294"/>
        <end position="3465"/>
    </location>
</feature>
<feature type="disulfide bond" evidence="10">
    <location>
        <begin position="1439"/>
        <end position="1451"/>
    </location>
</feature>
<dbReference type="InterPro" id="IPR002049">
    <property type="entry name" value="LE_dom"/>
</dbReference>
<evidence type="ECO:0000256" key="4">
    <source>
        <dbReference type="ARBA" id="ARBA00022729"/>
    </source>
</evidence>
<feature type="disulfide bond" evidence="10">
    <location>
        <begin position="508"/>
        <end position="517"/>
    </location>
</feature>
<evidence type="ECO:0000256" key="1">
    <source>
        <dbReference type="ARBA" id="ARBA00004302"/>
    </source>
</evidence>
<evidence type="ECO:0000256" key="5">
    <source>
        <dbReference type="ARBA" id="ARBA00022737"/>
    </source>
</evidence>
<feature type="domain" description="Laminin G" evidence="13">
    <location>
        <begin position="3118"/>
        <end position="3288"/>
    </location>
</feature>
<feature type="disulfide bond" evidence="10">
    <location>
        <begin position="650"/>
        <end position="659"/>
    </location>
</feature>
<keyword evidence="6" id="KW-0084">Basement membrane</keyword>
<feature type="signal peptide" evidence="12">
    <location>
        <begin position="1"/>
        <end position="25"/>
    </location>
</feature>
<feature type="coiled-coil region" evidence="11">
    <location>
        <begin position="2620"/>
        <end position="2687"/>
    </location>
</feature>
<dbReference type="Pfam" id="PF00053">
    <property type="entry name" value="EGF_laminin"/>
    <property type="match status" value="21"/>
</dbReference>
<feature type="disulfide bond" evidence="10">
    <location>
        <begin position="460"/>
        <end position="469"/>
    </location>
</feature>
<evidence type="ECO:0000259" key="16">
    <source>
        <dbReference type="PROSITE" id="PS51117"/>
    </source>
</evidence>
<feature type="domain" description="Laminin EGF-like" evidence="14">
    <location>
        <begin position="629"/>
        <end position="674"/>
    </location>
</feature>
<feature type="domain" description="Laminin EGF-like" evidence="14">
    <location>
        <begin position="775"/>
        <end position="827"/>
    </location>
</feature>
<dbReference type="FunFam" id="2.10.25.10:FF:000011">
    <property type="entry name" value="Cadherin EGF LAG seven-pass G-type receptor"/>
    <property type="match status" value="1"/>
</dbReference>
<feature type="domain" description="Laminin IV type A" evidence="15">
    <location>
        <begin position="1821"/>
        <end position="2007"/>
    </location>
</feature>
<dbReference type="GO" id="GO:0016477">
    <property type="term" value="P:cell migration"/>
    <property type="evidence" value="ECO:0007669"/>
    <property type="project" value="UniProtKB-ARBA"/>
</dbReference>
<keyword evidence="2" id="KW-0964">Secreted</keyword>
<dbReference type="InterPro" id="IPR010307">
    <property type="entry name" value="Laminin_dom_II"/>
</dbReference>
<dbReference type="InterPro" id="IPR013320">
    <property type="entry name" value="ConA-like_dom_sf"/>
</dbReference>
<keyword evidence="3" id="KW-0272">Extracellular matrix</keyword>
<feature type="disulfide bond" evidence="10">
    <location>
        <begin position="536"/>
        <end position="553"/>
    </location>
</feature>
<dbReference type="GO" id="GO:0007155">
    <property type="term" value="P:cell adhesion"/>
    <property type="evidence" value="ECO:0007669"/>
    <property type="project" value="InterPro"/>
</dbReference>
<feature type="disulfide bond" evidence="10">
    <location>
        <begin position="2223"/>
        <end position="2232"/>
    </location>
</feature>
<dbReference type="PANTHER" id="PTHR10574">
    <property type="entry name" value="NETRIN/LAMININ-RELATED"/>
    <property type="match status" value="1"/>
</dbReference>
<evidence type="ECO:0000256" key="6">
    <source>
        <dbReference type="ARBA" id="ARBA00022869"/>
    </source>
</evidence>
<dbReference type="FunFam" id="2.10.25.10:FF:000034">
    <property type="entry name" value="Laminin subunit alpha 3"/>
    <property type="match status" value="1"/>
</dbReference>
<dbReference type="CDD" id="cd00055">
    <property type="entry name" value="EGF_Lam"/>
    <property type="match status" value="23"/>
</dbReference>
<dbReference type="SMART" id="SM00181">
    <property type="entry name" value="EGF"/>
    <property type="match status" value="10"/>
</dbReference>
<evidence type="ECO:0000259" key="14">
    <source>
        <dbReference type="PROSITE" id="PS50027"/>
    </source>
</evidence>